<reference evidence="8" key="1">
    <citation type="submission" date="2020-05" db="EMBL/GenBank/DDBJ databases">
        <title>Mycena genomes resolve the evolution of fungal bioluminescence.</title>
        <authorList>
            <person name="Tsai I.J."/>
        </authorList>
    </citation>
    <scope>NUCLEOTIDE SEQUENCE</scope>
    <source>
        <strain evidence="8">171206Taipei</strain>
    </source>
</reference>
<comment type="caution">
    <text evidence="8">The sequence shown here is derived from an EMBL/GenBank/DDBJ whole genome shotgun (WGS) entry which is preliminary data.</text>
</comment>
<dbReference type="GO" id="GO:0005506">
    <property type="term" value="F:iron ion binding"/>
    <property type="evidence" value="ECO:0007669"/>
    <property type="project" value="InterPro"/>
</dbReference>
<evidence type="ECO:0000256" key="4">
    <source>
        <dbReference type="ARBA" id="ARBA00023002"/>
    </source>
</evidence>
<dbReference type="InterPro" id="IPR001128">
    <property type="entry name" value="Cyt_P450"/>
</dbReference>
<dbReference type="GO" id="GO:0004497">
    <property type="term" value="F:monooxygenase activity"/>
    <property type="evidence" value="ECO:0007669"/>
    <property type="project" value="UniProtKB-KW"/>
</dbReference>
<keyword evidence="7" id="KW-0503">Monooxygenase</keyword>
<sequence>MSLLAQLPLPLDRARLDAIVDSVSPTAASVVAGLAGVYLFVRWKTSGLDHVPAMGPTGLFTSYLGAQEYLKNAPKVVQRGYNKYKDGVFRVPYYDKWVVVVGSQRLVHDLRTSRDEDLSAILGFGAIFAAKWTLGESFVTNDYHTKVIQSAMTRSISDRFADVKDEVAHAFRDEVQFADGQEWVTLPGLATTLRVISRASNRLFVGAPLCRDPDYRDLMVNFAIGAMNSAKKINLFPHWLKPYAPALPLSESWARSSQRSRAISSMQRRHLGPLIEERLRQDEKYGPTWPDRPNDLISWLLEHAPPEERNAHEITRRMLMVNFVAIHTSANSFTQALFHLAHEPHYAGPLREELAAAVAEDGWTKTAMSRCVKLDSFLRESQRFNGASAININRIVVNPNGFTFSDGTHLPQGTFLAAATHATHHDGDNYTDPDVFDGFRFADMRGAGEDRGSIKLQMVAPDVKYLSFGLGRHACPGRFFAVNELKLMLAYVLEHYDVKLEGPERPPTEWFGTLAAANRFGKVMFRKRTDV</sequence>
<evidence type="ECO:0000313" key="9">
    <source>
        <dbReference type="Proteomes" id="UP000636479"/>
    </source>
</evidence>
<dbReference type="OrthoDB" id="1844152at2759"/>
<proteinExistence type="inferred from homology"/>
<keyword evidence="4 7" id="KW-0560">Oxidoreductase</keyword>
<dbReference type="Proteomes" id="UP000636479">
    <property type="component" value="Unassembled WGS sequence"/>
</dbReference>
<evidence type="ECO:0000256" key="2">
    <source>
        <dbReference type="ARBA" id="ARBA00010617"/>
    </source>
</evidence>
<name>A0A8H6VV57_9AGAR</name>
<dbReference type="CDD" id="cd11041">
    <property type="entry name" value="CYP503A1-like"/>
    <property type="match status" value="1"/>
</dbReference>
<dbReference type="GO" id="GO:0020037">
    <property type="term" value="F:heme binding"/>
    <property type="evidence" value="ECO:0007669"/>
    <property type="project" value="InterPro"/>
</dbReference>
<dbReference type="RefSeq" id="XP_037214395.1">
    <property type="nucleotide sequence ID" value="XM_037369189.1"/>
</dbReference>
<dbReference type="GeneID" id="59351705"/>
<keyword evidence="9" id="KW-1185">Reference proteome</keyword>
<evidence type="ECO:0000256" key="3">
    <source>
        <dbReference type="ARBA" id="ARBA00022723"/>
    </source>
</evidence>
<dbReference type="InterPro" id="IPR002403">
    <property type="entry name" value="Cyt_P450_E_grp-IV"/>
</dbReference>
<dbReference type="AlphaFoldDB" id="A0A8H6VV57"/>
<evidence type="ECO:0000313" key="8">
    <source>
        <dbReference type="EMBL" id="KAF7291273.1"/>
    </source>
</evidence>
<comment type="similarity">
    <text evidence="2 7">Belongs to the cytochrome P450 family.</text>
</comment>
<accession>A0A8H6VV57</accession>
<protein>
    <submittedName>
        <fullName evidence="8">Cytochrome P450</fullName>
    </submittedName>
</protein>
<feature type="binding site" description="axial binding residue" evidence="6">
    <location>
        <position position="475"/>
    </location>
    <ligand>
        <name>heme</name>
        <dbReference type="ChEBI" id="CHEBI:30413"/>
    </ligand>
    <ligandPart>
        <name>Fe</name>
        <dbReference type="ChEBI" id="CHEBI:18248"/>
    </ligandPart>
</feature>
<evidence type="ECO:0000256" key="1">
    <source>
        <dbReference type="ARBA" id="ARBA00001971"/>
    </source>
</evidence>
<keyword evidence="3 6" id="KW-0479">Metal-binding</keyword>
<dbReference type="PANTHER" id="PTHR46206">
    <property type="entry name" value="CYTOCHROME P450"/>
    <property type="match status" value="1"/>
</dbReference>
<dbReference type="InterPro" id="IPR036396">
    <property type="entry name" value="Cyt_P450_sf"/>
</dbReference>
<evidence type="ECO:0000256" key="7">
    <source>
        <dbReference type="RuleBase" id="RU000461"/>
    </source>
</evidence>
<dbReference type="PRINTS" id="PR00465">
    <property type="entry name" value="EP450IV"/>
</dbReference>
<keyword evidence="6 7" id="KW-0349">Heme</keyword>
<gene>
    <name evidence="8" type="ORF">MIND_01271100</name>
</gene>
<dbReference type="InterPro" id="IPR017972">
    <property type="entry name" value="Cyt_P450_CS"/>
</dbReference>
<keyword evidence="5 6" id="KW-0408">Iron</keyword>
<dbReference type="SUPFAM" id="SSF48264">
    <property type="entry name" value="Cytochrome P450"/>
    <property type="match status" value="1"/>
</dbReference>
<organism evidence="8 9">
    <name type="scientific">Mycena indigotica</name>
    <dbReference type="NCBI Taxonomy" id="2126181"/>
    <lineage>
        <taxon>Eukaryota</taxon>
        <taxon>Fungi</taxon>
        <taxon>Dikarya</taxon>
        <taxon>Basidiomycota</taxon>
        <taxon>Agaricomycotina</taxon>
        <taxon>Agaricomycetes</taxon>
        <taxon>Agaricomycetidae</taxon>
        <taxon>Agaricales</taxon>
        <taxon>Marasmiineae</taxon>
        <taxon>Mycenaceae</taxon>
        <taxon>Mycena</taxon>
    </lineage>
</organism>
<evidence type="ECO:0000256" key="6">
    <source>
        <dbReference type="PIRSR" id="PIRSR602403-1"/>
    </source>
</evidence>
<dbReference type="GO" id="GO:0016705">
    <property type="term" value="F:oxidoreductase activity, acting on paired donors, with incorporation or reduction of molecular oxygen"/>
    <property type="evidence" value="ECO:0007669"/>
    <property type="project" value="InterPro"/>
</dbReference>
<dbReference type="EMBL" id="JACAZF010000013">
    <property type="protein sequence ID" value="KAF7291273.1"/>
    <property type="molecule type" value="Genomic_DNA"/>
</dbReference>
<dbReference type="PROSITE" id="PS00086">
    <property type="entry name" value="CYTOCHROME_P450"/>
    <property type="match status" value="1"/>
</dbReference>
<comment type="cofactor">
    <cofactor evidence="1 6">
        <name>heme</name>
        <dbReference type="ChEBI" id="CHEBI:30413"/>
    </cofactor>
</comment>
<dbReference type="Gene3D" id="1.10.630.10">
    <property type="entry name" value="Cytochrome P450"/>
    <property type="match status" value="1"/>
</dbReference>
<dbReference type="Pfam" id="PF00067">
    <property type="entry name" value="p450"/>
    <property type="match status" value="1"/>
</dbReference>
<evidence type="ECO:0000256" key="5">
    <source>
        <dbReference type="ARBA" id="ARBA00023004"/>
    </source>
</evidence>